<proteinExistence type="predicted"/>
<dbReference type="Gene3D" id="3.30.420.280">
    <property type="match status" value="1"/>
</dbReference>
<dbReference type="InterPro" id="IPR027417">
    <property type="entry name" value="P-loop_NTPase"/>
</dbReference>
<dbReference type="InterPro" id="IPR035412">
    <property type="entry name" value="Terminase_L_N"/>
</dbReference>
<feature type="domain" description="Phage terminase large subunit N-terminal" evidence="1">
    <location>
        <begin position="99"/>
        <end position="235"/>
    </location>
</feature>
<dbReference type="RefSeq" id="WP_126751626.1">
    <property type="nucleotide sequence ID" value="NZ_JBHUMT010000016.1"/>
</dbReference>
<accession>A0A432YXH3</accession>
<evidence type="ECO:0000313" key="2">
    <source>
        <dbReference type="EMBL" id="RUO68001.1"/>
    </source>
</evidence>
<protein>
    <recommendedName>
        <fullName evidence="1">Phage terminase large subunit N-terminal domain-containing protein</fullName>
    </recommendedName>
</protein>
<sequence length="489" mass="54971">MSKNNFEREVLIAPQEGPQTTLCTAPTNVDQILYGGALGGGKSFSILIKWMQHIDICDAISAKRGHEDAAANGLVCRFDLEGLDELIDDARMVFEKIGAVWHAQKRVLVFPQGHKIKFAHIKDERSFKKHQGKQYTFIAIDEAGQFNTAEFAQIDKLYSRLRNKWGFPSVFLLTANPGGPGHHVLKTRFIDPGPENTVITKEIKFDGKTATIRRMFIPSLLADNKYLGDDYAQKLLASDMPEWQKKAWLSGSWDIVAGGMFEDVFDRKKIVIKSPEYSWFNGLKLDRSFDWGSTSPFAVLWHAELDGDKTVEIDGKDVTPPRGSLMVFDEWYGSNGKPNEGLNLAAFDVGKGIMDREKKMERVGGIEVKPGPADTQIYNNLGAGNSYAKEMQKAGCNWTEVKKAGGRELGWQLMREMMKATTELDDSKPWLIICDRCTDLIRVLPTLERDTNQPDDIKKSEDHNADALRYKILKMRGPQSKTVKTSGLM</sequence>
<evidence type="ECO:0000259" key="1">
    <source>
        <dbReference type="Pfam" id="PF04466"/>
    </source>
</evidence>
<evidence type="ECO:0000313" key="3">
    <source>
        <dbReference type="Proteomes" id="UP000288361"/>
    </source>
</evidence>
<comment type="caution">
    <text evidence="2">The sequence shown here is derived from an EMBL/GenBank/DDBJ whole genome shotgun (WGS) entry which is preliminary data.</text>
</comment>
<dbReference type="EMBL" id="PIQA01000001">
    <property type="protein sequence ID" value="RUO68001.1"/>
    <property type="molecule type" value="Genomic_DNA"/>
</dbReference>
<name>A0A432YXH3_9GAMM</name>
<reference evidence="2 3" key="1">
    <citation type="journal article" date="2011" name="Front. Microbiol.">
        <title>Genomic signatures of strain selection and enhancement in Bacillus atrophaeus var. globigii, a historical biowarfare simulant.</title>
        <authorList>
            <person name="Gibbons H.S."/>
            <person name="Broomall S.M."/>
            <person name="McNew L.A."/>
            <person name="Daligault H."/>
            <person name="Chapman C."/>
            <person name="Bruce D."/>
            <person name="Karavis M."/>
            <person name="Krepps M."/>
            <person name="McGregor P.A."/>
            <person name="Hong C."/>
            <person name="Park K.H."/>
            <person name="Akmal A."/>
            <person name="Feldman A."/>
            <person name="Lin J.S."/>
            <person name="Chang W.E."/>
            <person name="Higgs B.W."/>
            <person name="Demirev P."/>
            <person name="Lindquist J."/>
            <person name="Liem A."/>
            <person name="Fochler E."/>
            <person name="Read T.D."/>
            <person name="Tapia R."/>
            <person name="Johnson S."/>
            <person name="Bishop-Lilly K.A."/>
            <person name="Detter C."/>
            <person name="Han C."/>
            <person name="Sozhamannan S."/>
            <person name="Rosenzweig C.N."/>
            <person name="Skowronski E.W."/>
        </authorList>
    </citation>
    <scope>NUCLEOTIDE SEQUENCE [LARGE SCALE GENOMIC DNA]</scope>
    <source>
        <strain evidence="2 3">TPS4-2</strain>
    </source>
</reference>
<dbReference type="Pfam" id="PF04466">
    <property type="entry name" value="Terminase_3"/>
    <property type="match status" value="1"/>
</dbReference>
<gene>
    <name evidence="2" type="ORF">CWI73_03855</name>
</gene>
<dbReference type="Proteomes" id="UP000288361">
    <property type="component" value="Unassembled WGS sequence"/>
</dbReference>
<dbReference type="Gene3D" id="3.40.50.300">
    <property type="entry name" value="P-loop containing nucleotide triphosphate hydrolases"/>
    <property type="match status" value="1"/>
</dbReference>
<organism evidence="2 3">
    <name type="scientific">Idiomarina piscisalsi</name>
    <dbReference type="NCBI Taxonomy" id="1096243"/>
    <lineage>
        <taxon>Bacteria</taxon>
        <taxon>Pseudomonadati</taxon>
        <taxon>Pseudomonadota</taxon>
        <taxon>Gammaproteobacteria</taxon>
        <taxon>Alteromonadales</taxon>
        <taxon>Idiomarinaceae</taxon>
        <taxon>Idiomarina</taxon>
    </lineage>
</organism>
<dbReference type="AlphaFoldDB" id="A0A432YXH3"/>